<dbReference type="RefSeq" id="WP_285346049.1">
    <property type="nucleotide sequence ID" value="NZ_JASITI010000062.1"/>
</dbReference>
<organism evidence="1 2">
    <name type="scientific">Streptomyces katrae</name>
    <dbReference type="NCBI Taxonomy" id="68223"/>
    <lineage>
        <taxon>Bacteria</taxon>
        <taxon>Bacillati</taxon>
        <taxon>Actinomycetota</taxon>
        <taxon>Actinomycetes</taxon>
        <taxon>Kitasatosporales</taxon>
        <taxon>Streptomycetaceae</taxon>
        <taxon>Streptomyces</taxon>
    </lineage>
</organism>
<keyword evidence="2" id="KW-1185">Reference proteome</keyword>
<protein>
    <submittedName>
        <fullName evidence="1">DUF2716 domain-containing protein</fullName>
    </submittedName>
</protein>
<accession>A0ABT7H3G9</accession>
<dbReference type="Pfam" id="PF10898">
    <property type="entry name" value="DUF2716"/>
    <property type="match status" value="1"/>
</dbReference>
<dbReference type="InterPro" id="IPR020323">
    <property type="entry name" value="DUF2716"/>
</dbReference>
<name>A0ABT7H3G9_9ACTN</name>
<dbReference type="Gene3D" id="3.40.630.30">
    <property type="match status" value="1"/>
</dbReference>
<dbReference type="Proteomes" id="UP001223390">
    <property type="component" value="Unassembled WGS sequence"/>
</dbReference>
<evidence type="ECO:0000313" key="1">
    <source>
        <dbReference type="EMBL" id="MDK9500424.1"/>
    </source>
</evidence>
<comment type="caution">
    <text evidence="1">The sequence shown here is derived from an EMBL/GenBank/DDBJ whole genome shotgun (WGS) entry which is preliminary data.</text>
</comment>
<sequence>MDTGGLLELYETRVRSQVPQLPPLGAVVCHDGPLVRTHYGTHGTVGHPPLTGPLPPGLVRRQAEAFAARREGARWKVHGHDPAGLAGELEAAGFEPGPERSVLVAAFDGLAPPQGPPADVRSLGAWEADPAWWPRLRELAAACGPHPDPLEEFETEAAWCGGRGDAAVVLADGRPAAAGWARVVPGTDVVAVGGLTSAPAAADLVRSWRGLGAMYRYEGARYCCAEAAGETRTALLAAGFTEVDTVRTFTLTPEGAPGATTRPVLGFGGVRQNAVWDRLWGEFGFRTKVVDMPGFAPPAPCATWPLGDPVEEHTRPVERAVRRALTAATAPGDRLYWMDWQHPCSDFDPHRVGRPGQPPWPGWAFPNGDFYLYLDTELRFGTFGHPWEPSLTVFGAPLLAAAEADLTRLLGEPLRRRD</sequence>
<dbReference type="EMBL" id="JASITI010000062">
    <property type="protein sequence ID" value="MDK9500424.1"/>
    <property type="molecule type" value="Genomic_DNA"/>
</dbReference>
<gene>
    <name evidence="1" type="ORF">QEZ40_006244</name>
</gene>
<evidence type="ECO:0000313" key="2">
    <source>
        <dbReference type="Proteomes" id="UP001223390"/>
    </source>
</evidence>
<reference evidence="1 2" key="1">
    <citation type="submission" date="2023-05" db="EMBL/GenBank/DDBJ databases">
        <title>Sequencing and Assembly of Streptomyces sp. NP73.</title>
        <authorList>
            <person name="Konwar A.N."/>
            <person name="Saikia K."/>
            <person name="Thakur D."/>
        </authorList>
    </citation>
    <scope>NUCLEOTIDE SEQUENCE [LARGE SCALE GENOMIC DNA]</scope>
    <source>
        <strain evidence="1 2">NP73</strain>
    </source>
</reference>
<proteinExistence type="predicted"/>